<accession>A0ABS8DBE3</accession>
<comment type="caution">
    <text evidence="1">The sequence shown here is derived from an EMBL/GenBank/DDBJ whole genome shotgun (WGS) entry which is preliminary data.</text>
</comment>
<dbReference type="Proteomes" id="UP001299546">
    <property type="component" value="Unassembled WGS sequence"/>
</dbReference>
<evidence type="ECO:0000313" key="2">
    <source>
        <dbReference type="Proteomes" id="UP001299546"/>
    </source>
</evidence>
<dbReference type="RefSeq" id="WP_066731541.1">
    <property type="nucleotide sequence ID" value="NZ_JAJCIQ010000001.1"/>
</dbReference>
<evidence type="ECO:0000313" key="1">
    <source>
        <dbReference type="EMBL" id="MCB7385673.1"/>
    </source>
</evidence>
<proteinExistence type="predicted"/>
<protein>
    <submittedName>
        <fullName evidence="1">Uncharacterized protein</fullName>
    </submittedName>
</protein>
<gene>
    <name evidence="1" type="ORF">LIZ65_00075</name>
</gene>
<name>A0ABS8DBE3_9FIRM</name>
<sequence>MNFELYREDMEAVKIALGTCGRLGMSRENALVNSIGYLRDYYEMDPEAEYLLGAVLQMRVYLELGFEYEKYENLFDEILRKAEMRRSELYEGRVYAPEPIKLNKSQIRNMLRRWSPTKQNTMTIKEVVEHILEKVTHRKYGTYYYRNHPPASLTGDDVYVLVINENECYFHDMTRERYYTFRDI</sequence>
<keyword evidence="2" id="KW-1185">Reference proteome</keyword>
<organism evidence="1 2">
    <name type="scientific">Bariatricus massiliensis</name>
    <dbReference type="NCBI Taxonomy" id="1745713"/>
    <lineage>
        <taxon>Bacteria</taxon>
        <taxon>Bacillati</taxon>
        <taxon>Bacillota</taxon>
        <taxon>Clostridia</taxon>
        <taxon>Lachnospirales</taxon>
        <taxon>Lachnospiraceae</taxon>
        <taxon>Bariatricus</taxon>
    </lineage>
</organism>
<dbReference type="EMBL" id="JAJCIS010000001">
    <property type="protein sequence ID" value="MCB7385673.1"/>
    <property type="molecule type" value="Genomic_DNA"/>
</dbReference>
<reference evidence="1 2" key="1">
    <citation type="submission" date="2021-10" db="EMBL/GenBank/DDBJ databases">
        <title>Collection of gut derived symbiotic bacterial strains cultured from healthy donors.</title>
        <authorList>
            <person name="Lin H."/>
            <person name="Littmann E."/>
            <person name="Kohout C."/>
            <person name="Pamer E.G."/>
        </authorList>
    </citation>
    <scope>NUCLEOTIDE SEQUENCE [LARGE SCALE GENOMIC DNA]</scope>
    <source>
        <strain evidence="1 2">DFI.1.165</strain>
    </source>
</reference>